<dbReference type="Gene3D" id="3.30.230.10">
    <property type="match status" value="1"/>
</dbReference>
<dbReference type="EC" id="3.4.21.53" evidence="2"/>
<feature type="domain" description="Lon proteolytic" evidence="4">
    <location>
        <begin position="560"/>
        <end position="755"/>
    </location>
</feature>
<dbReference type="GO" id="GO:0005524">
    <property type="term" value="F:ATP binding"/>
    <property type="evidence" value="ECO:0007669"/>
    <property type="project" value="InterPro"/>
</dbReference>
<proteinExistence type="inferred from homology"/>
<dbReference type="Pfam" id="PF05362">
    <property type="entry name" value="Lon_C"/>
    <property type="match status" value="1"/>
</dbReference>
<dbReference type="InterPro" id="IPR014721">
    <property type="entry name" value="Ribsml_uS5_D2-typ_fold_subgr"/>
</dbReference>
<keyword evidence="2" id="KW-0720">Serine protease</keyword>
<comment type="catalytic activity">
    <reaction evidence="2">
        <text>Hydrolysis of proteins in presence of ATP.</text>
        <dbReference type="EC" id="3.4.21.53"/>
    </reaction>
</comment>
<reference evidence="5" key="2">
    <citation type="submission" date="2020-09" db="EMBL/GenBank/DDBJ databases">
        <authorList>
            <person name="Sun Q."/>
            <person name="Zhou Y."/>
        </authorList>
    </citation>
    <scope>NUCLEOTIDE SEQUENCE</scope>
    <source>
        <strain evidence="5">CGMCC 1.12181</strain>
    </source>
</reference>
<dbReference type="InterPro" id="IPR027417">
    <property type="entry name" value="P-loop_NTPase"/>
</dbReference>
<dbReference type="InterPro" id="IPR008269">
    <property type="entry name" value="Lon_proteolytic"/>
</dbReference>
<dbReference type="Pfam" id="PF13654">
    <property type="entry name" value="AAA_32"/>
    <property type="match status" value="1"/>
</dbReference>
<dbReference type="AlphaFoldDB" id="A0A917CQH1"/>
<dbReference type="RefSeq" id="WP_188365159.1">
    <property type="nucleotide sequence ID" value="NZ_BAABJF010000002.1"/>
</dbReference>
<dbReference type="InterPro" id="IPR046843">
    <property type="entry name" value="LonB_AAA-LID"/>
</dbReference>
<dbReference type="GO" id="GO:0030163">
    <property type="term" value="P:protein catabolic process"/>
    <property type="evidence" value="ECO:0007669"/>
    <property type="project" value="InterPro"/>
</dbReference>
<name>A0A917CQH1_9GAMM</name>
<dbReference type="Gene3D" id="1.10.8.60">
    <property type="match status" value="1"/>
</dbReference>
<comment type="caution">
    <text evidence="5">The sequence shown here is derived from an EMBL/GenBank/DDBJ whole genome shotgun (WGS) entry which is preliminary data.</text>
</comment>
<feature type="active site" evidence="2">
    <location>
        <position position="693"/>
    </location>
</feature>
<dbReference type="GO" id="GO:0004176">
    <property type="term" value="F:ATP-dependent peptidase activity"/>
    <property type="evidence" value="ECO:0007669"/>
    <property type="project" value="UniProtKB-UniRule"/>
</dbReference>
<dbReference type="PANTHER" id="PTHR10046">
    <property type="entry name" value="ATP DEPENDENT LON PROTEASE FAMILY MEMBER"/>
    <property type="match status" value="1"/>
</dbReference>
<evidence type="ECO:0000256" key="2">
    <source>
        <dbReference type="PROSITE-ProRule" id="PRU01122"/>
    </source>
</evidence>
<dbReference type="Pfam" id="PF20436">
    <property type="entry name" value="LonB_AAA-LID"/>
    <property type="match status" value="1"/>
</dbReference>
<evidence type="ECO:0000313" key="6">
    <source>
        <dbReference type="Proteomes" id="UP000605253"/>
    </source>
</evidence>
<dbReference type="PRINTS" id="PR00830">
    <property type="entry name" value="ENDOLAPTASE"/>
</dbReference>
<feature type="active site" evidence="2">
    <location>
        <position position="650"/>
    </location>
</feature>
<evidence type="ECO:0000313" key="5">
    <source>
        <dbReference type="EMBL" id="GGF95219.1"/>
    </source>
</evidence>
<dbReference type="InterPro" id="IPR041699">
    <property type="entry name" value="AAA_32"/>
</dbReference>
<feature type="coiled-coil region" evidence="3">
    <location>
        <begin position="212"/>
        <end position="239"/>
    </location>
</feature>
<gene>
    <name evidence="5" type="ORF">GCM10011365_15670</name>
</gene>
<protein>
    <recommendedName>
        <fullName evidence="2">endopeptidase La</fullName>
        <ecNumber evidence="2">3.4.21.53</ecNumber>
    </recommendedName>
</protein>
<keyword evidence="3" id="KW-0175">Coiled coil</keyword>
<dbReference type="InterPro" id="IPR046844">
    <property type="entry name" value="Lon-like_helical"/>
</dbReference>
<dbReference type="SUPFAM" id="SSF54211">
    <property type="entry name" value="Ribosomal protein S5 domain 2-like"/>
    <property type="match status" value="1"/>
</dbReference>
<keyword evidence="1 2" id="KW-0645">Protease</keyword>
<dbReference type="GO" id="GO:0004252">
    <property type="term" value="F:serine-type endopeptidase activity"/>
    <property type="evidence" value="ECO:0007669"/>
    <property type="project" value="UniProtKB-UniRule"/>
</dbReference>
<evidence type="ECO:0000259" key="4">
    <source>
        <dbReference type="PROSITE" id="PS51786"/>
    </source>
</evidence>
<dbReference type="Pfam" id="PF20437">
    <property type="entry name" value="LonC_helical"/>
    <property type="match status" value="1"/>
</dbReference>
<keyword evidence="2" id="KW-0378">Hydrolase</keyword>
<dbReference type="Proteomes" id="UP000605253">
    <property type="component" value="Unassembled WGS sequence"/>
</dbReference>
<comment type="similarity">
    <text evidence="2">Belongs to the peptidase S16 family.</text>
</comment>
<dbReference type="PROSITE" id="PS51786">
    <property type="entry name" value="LON_PROTEOLYTIC"/>
    <property type="match status" value="1"/>
</dbReference>
<dbReference type="InterPro" id="IPR020568">
    <property type="entry name" value="Ribosomal_Su5_D2-typ_SF"/>
</dbReference>
<evidence type="ECO:0000256" key="3">
    <source>
        <dbReference type="SAM" id="Coils"/>
    </source>
</evidence>
<evidence type="ECO:0000256" key="1">
    <source>
        <dbReference type="ARBA" id="ARBA00022670"/>
    </source>
</evidence>
<dbReference type="GO" id="GO:0006508">
    <property type="term" value="P:proteolysis"/>
    <property type="evidence" value="ECO:0007669"/>
    <property type="project" value="UniProtKB-KW"/>
</dbReference>
<dbReference type="Gene3D" id="3.40.50.300">
    <property type="entry name" value="P-loop containing nucleotide triphosphate hydrolases"/>
    <property type="match status" value="2"/>
</dbReference>
<dbReference type="InterPro" id="IPR027065">
    <property type="entry name" value="Lon_Prtase"/>
</dbReference>
<reference evidence="5" key="1">
    <citation type="journal article" date="2014" name="Int. J. Syst. Evol. Microbiol.">
        <title>Complete genome sequence of Corynebacterium casei LMG S-19264T (=DSM 44701T), isolated from a smear-ripened cheese.</title>
        <authorList>
            <consortium name="US DOE Joint Genome Institute (JGI-PGF)"/>
            <person name="Walter F."/>
            <person name="Albersmeier A."/>
            <person name="Kalinowski J."/>
            <person name="Ruckert C."/>
        </authorList>
    </citation>
    <scope>NUCLEOTIDE SEQUENCE</scope>
    <source>
        <strain evidence="5">CGMCC 1.12181</strain>
    </source>
</reference>
<dbReference type="EMBL" id="BMEO01000005">
    <property type="protein sequence ID" value="GGF95219.1"/>
    <property type="molecule type" value="Genomic_DNA"/>
</dbReference>
<accession>A0A917CQH1</accession>
<organism evidence="5 6">
    <name type="scientific">Marinicella pacifica</name>
    <dbReference type="NCBI Taxonomy" id="1171543"/>
    <lineage>
        <taxon>Bacteria</taxon>
        <taxon>Pseudomonadati</taxon>
        <taxon>Pseudomonadota</taxon>
        <taxon>Gammaproteobacteria</taxon>
        <taxon>Lysobacterales</taxon>
        <taxon>Marinicellaceae</taxon>
        <taxon>Marinicella</taxon>
    </lineage>
</organism>
<keyword evidence="6" id="KW-1185">Reference proteome</keyword>
<sequence length="789" mass="87070">MKHATQLNGAAVRWRCDADQLGFKTTDEVQPVKGVVGQDEAVDALRFAIECRAFGQNVYVRGLSGTGRMSMVSDILKDSKPQVNGKKEHCYVMNFEQPDRPRLLTLAAGQAQSFGQAMDELAAYIADDLRESLDSKTMAEEKAETETAIQQAINAVTEPFEKELKKQSLTLMNVQTNQGNQTIIVPVVEEQALDPQSWQQKVHAGEISEEQQKQLMDRQQQYSRELEEISRQVNEIKKNGIKDIRAIMERYISQLLDVQIQNIKSQFATEAVHEFLDALKQDVIDQYFYKKNKNYQPRERYVVNVLLSRRDDKKCPIVTERVPTLQNLLGTIESKWGENGPVMADHMSITGGSLLQADGGFLVLDARDLMTEPGAWKILKRTLKNSLLEIVPAEMSWPFGQPSLKPEPIPVNIRVILLGDAGLYYLLDNRDADFPELFKVLSDFDSVIDRNAQGFKHYSAIIAKIIEEDDLLPFTAEAVAGLIEHGARVCAQKDKLTARFSRIADIAREAHYVACKGKQLLVEGEDVTTAIRRTKQRAGLPARKFREQLANGTINVATSGNRVGQINGLAVIHAGPIVYGFPSRITASIGAGRAGVIDIEGKAGKSGSIHTKGFEILGGLLRHMLPLKHPLTFSASIAFEQSYGGIDGDSASGAEFCCLISELTKIPIYQGISMTGAIDQHGLLQAIGGVNEKIEGFYDVCTLNGLNGQQGVIIPASNAGDLMLRPDVQQACIDGQFSVFAVDNISQAMEILMGQPAGLLVDGEYAENSIMGQAMQKARQFWQHVNDKH</sequence>